<evidence type="ECO:0000313" key="2">
    <source>
        <dbReference type="Proteomes" id="UP000712600"/>
    </source>
</evidence>
<protein>
    <submittedName>
        <fullName evidence="1">Uncharacterized protein</fullName>
    </submittedName>
</protein>
<comment type="caution">
    <text evidence="1">The sequence shown here is derived from an EMBL/GenBank/DDBJ whole genome shotgun (WGS) entry which is preliminary data.</text>
</comment>
<reference evidence="1" key="1">
    <citation type="submission" date="2019-12" db="EMBL/GenBank/DDBJ databases">
        <title>Genome sequencing and annotation of Brassica cretica.</title>
        <authorList>
            <person name="Studholme D.J."/>
            <person name="Sarris P."/>
        </authorList>
    </citation>
    <scope>NUCLEOTIDE SEQUENCE</scope>
    <source>
        <strain evidence="1">PFS-109/04</strain>
        <tissue evidence="1">Leaf</tissue>
    </source>
</reference>
<proteinExistence type="predicted"/>
<evidence type="ECO:0000313" key="1">
    <source>
        <dbReference type="EMBL" id="KAF3560230.1"/>
    </source>
</evidence>
<dbReference type="AlphaFoldDB" id="A0A8S9R9D5"/>
<sequence length="63" mass="6959">MKAVFSRIAEGIADRGLDHANSVKKKPTELDAESIWCNSNDSGLLVVMERSVRPRPMSRMAEG</sequence>
<gene>
    <name evidence="1" type="ORF">F2Q69_00016076</name>
</gene>
<organism evidence="1 2">
    <name type="scientific">Brassica cretica</name>
    <name type="common">Mustard</name>
    <dbReference type="NCBI Taxonomy" id="69181"/>
    <lineage>
        <taxon>Eukaryota</taxon>
        <taxon>Viridiplantae</taxon>
        <taxon>Streptophyta</taxon>
        <taxon>Embryophyta</taxon>
        <taxon>Tracheophyta</taxon>
        <taxon>Spermatophyta</taxon>
        <taxon>Magnoliopsida</taxon>
        <taxon>eudicotyledons</taxon>
        <taxon>Gunneridae</taxon>
        <taxon>Pentapetalae</taxon>
        <taxon>rosids</taxon>
        <taxon>malvids</taxon>
        <taxon>Brassicales</taxon>
        <taxon>Brassicaceae</taxon>
        <taxon>Brassiceae</taxon>
        <taxon>Brassica</taxon>
    </lineage>
</organism>
<dbReference type="Proteomes" id="UP000712600">
    <property type="component" value="Unassembled WGS sequence"/>
</dbReference>
<accession>A0A8S9R9D5</accession>
<dbReference type="EMBL" id="QGKX02000996">
    <property type="protein sequence ID" value="KAF3560230.1"/>
    <property type="molecule type" value="Genomic_DNA"/>
</dbReference>
<name>A0A8S9R9D5_BRACR</name>